<feature type="region of interest" description="Disordered" evidence="1">
    <location>
        <begin position="70"/>
        <end position="131"/>
    </location>
</feature>
<dbReference type="AlphaFoldDB" id="A0AAD6DEI1"/>
<evidence type="ECO:0000313" key="2">
    <source>
        <dbReference type="EMBL" id="KAJ5575260.1"/>
    </source>
</evidence>
<evidence type="ECO:0000313" key="3">
    <source>
        <dbReference type="Proteomes" id="UP001216150"/>
    </source>
</evidence>
<gene>
    <name evidence="2" type="ORF">N7450_009159</name>
</gene>
<comment type="caution">
    <text evidence="2">The sequence shown here is derived from an EMBL/GenBank/DDBJ whole genome shotgun (WGS) entry which is preliminary data.</text>
</comment>
<evidence type="ECO:0000256" key="1">
    <source>
        <dbReference type="SAM" id="MobiDB-lite"/>
    </source>
</evidence>
<dbReference type="EMBL" id="JAQJAC010000008">
    <property type="protein sequence ID" value="KAJ5575260.1"/>
    <property type="molecule type" value="Genomic_DNA"/>
</dbReference>
<protein>
    <submittedName>
        <fullName evidence="2">Uncharacterized protein</fullName>
    </submittedName>
</protein>
<dbReference type="Proteomes" id="UP001216150">
    <property type="component" value="Unassembled WGS sequence"/>
</dbReference>
<keyword evidence="3" id="KW-1185">Reference proteome</keyword>
<organism evidence="2 3">
    <name type="scientific">Penicillium hetheringtonii</name>
    <dbReference type="NCBI Taxonomy" id="911720"/>
    <lineage>
        <taxon>Eukaryota</taxon>
        <taxon>Fungi</taxon>
        <taxon>Dikarya</taxon>
        <taxon>Ascomycota</taxon>
        <taxon>Pezizomycotina</taxon>
        <taxon>Eurotiomycetes</taxon>
        <taxon>Eurotiomycetidae</taxon>
        <taxon>Eurotiales</taxon>
        <taxon>Aspergillaceae</taxon>
        <taxon>Penicillium</taxon>
    </lineage>
</organism>
<sequence>MGLIKTGLVLAGGYGLIKAASRAANDHEDKKQQRQNKNGRYGPSVYHQEPNTSNMDYMYRNQYSSQPYNGAEYPQWGPPHEYRPYHGPPMGHTQHHGQPRSIEESQMYYPIPENRAPPPYSEPHPTKAQGH</sequence>
<reference evidence="2 3" key="1">
    <citation type="journal article" date="2023" name="IMA Fungus">
        <title>Comparative genomic study of the Penicillium genus elucidates a diverse pangenome and 15 lateral gene transfer events.</title>
        <authorList>
            <person name="Petersen C."/>
            <person name="Sorensen T."/>
            <person name="Nielsen M.R."/>
            <person name="Sondergaard T.E."/>
            <person name="Sorensen J.L."/>
            <person name="Fitzpatrick D.A."/>
            <person name="Frisvad J.C."/>
            <person name="Nielsen K.L."/>
        </authorList>
    </citation>
    <scope>NUCLEOTIDE SEQUENCE [LARGE SCALE GENOMIC DNA]</scope>
    <source>
        <strain evidence="2 3">IBT 29057</strain>
    </source>
</reference>
<accession>A0AAD6DEI1</accession>
<feature type="region of interest" description="Disordered" evidence="1">
    <location>
        <begin position="20"/>
        <end position="52"/>
    </location>
</feature>
<name>A0AAD6DEI1_9EURO</name>
<proteinExistence type="predicted"/>